<feature type="transmembrane region" description="Helical" evidence="1">
    <location>
        <begin position="21"/>
        <end position="42"/>
    </location>
</feature>
<comment type="caution">
    <text evidence="2">The sequence shown here is derived from an EMBL/GenBank/DDBJ whole genome shotgun (WGS) entry which is preliminary data.</text>
</comment>
<dbReference type="OrthoDB" id="7876008at2"/>
<proteinExistence type="predicted"/>
<feature type="transmembrane region" description="Helical" evidence="1">
    <location>
        <begin position="241"/>
        <end position="258"/>
    </location>
</feature>
<keyword evidence="3" id="KW-1185">Reference proteome</keyword>
<keyword evidence="1" id="KW-0472">Membrane</keyword>
<dbReference type="AlphaFoldDB" id="A0A0B3RTR5"/>
<protein>
    <submittedName>
        <fullName evidence="2">Uncharacterized protein</fullName>
    </submittedName>
</protein>
<dbReference type="RefSeq" id="WP_043146532.1">
    <property type="nucleotide sequence ID" value="NZ_JSUQ01000030.1"/>
</dbReference>
<keyword evidence="1" id="KW-0812">Transmembrane</keyword>
<feature type="transmembrane region" description="Helical" evidence="1">
    <location>
        <begin position="209"/>
        <end position="229"/>
    </location>
</feature>
<evidence type="ECO:0000256" key="1">
    <source>
        <dbReference type="SAM" id="Phobius"/>
    </source>
</evidence>
<feature type="transmembrane region" description="Helical" evidence="1">
    <location>
        <begin position="464"/>
        <end position="483"/>
    </location>
</feature>
<feature type="transmembrane region" description="Helical" evidence="1">
    <location>
        <begin position="79"/>
        <end position="108"/>
    </location>
</feature>
<feature type="transmembrane region" description="Helical" evidence="1">
    <location>
        <begin position="167"/>
        <end position="189"/>
    </location>
</feature>
<organism evidence="2 3">
    <name type="scientific">Mameliella alba</name>
    <dbReference type="NCBI Taxonomy" id="561184"/>
    <lineage>
        <taxon>Bacteria</taxon>
        <taxon>Pseudomonadati</taxon>
        <taxon>Pseudomonadota</taxon>
        <taxon>Alphaproteobacteria</taxon>
        <taxon>Rhodobacterales</taxon>
        <taxon>Roseobacteraceae</taxon>
        <taxon>Mameliella</taxon>
    </lineage>
</organism>
<accession>A0A0B3RTR5</accession>
<feature type="transmembrane region" description="Helical" evidence="1">
    <location>
        <begin position="264"/>
        <end position="281"/>
    </location>
</feature>
<feature type="transmembrane region" description="Helical" evidence="1">
    <location>
        <begin position="489"/>
        <end position="508"/>
    </location>
</feature>
<feature type="transmembrane region" description="Helical" evidence="1">
    <location>
        <begin position="433"/>
        <end position="457"/>
    </location>
</feature>
<dbReference type="PATRIC" id="fig|1515334.3.peg.5298"/>
<feature type="transmembrane region" description="Helical" evidence="1">
    <location>
        <begin position="128"/>
        <end position="146"/>
    </location>
</feature>
<dbReference type="Proteomes" id="UP000030960">
    <property type="component" value="Unassembled WGS sequence"/>
</dbReference>
<evidence type="ECO:0000313" key="2">
    <source>
        <dbReference type="EMBL" id="KHQ50168.1"/>
    </source>
</evidence>
<sequence>MALGEQHMASLTRVLSEERSAVRITGTVLTTLFGVTAAINLGVLVTGATPYAMTHLVAAGLALYLLLEARLHLRQSDAFGLLSPALLALVFHFFLSYLGTITLAGFYPNALGRFGYWLPDLDAVLTDTMLLVGLAAFCMLRGYALARPVVRRLRRMIERWPQVRREIRFDVGLVLSMQIVFLLLVAYAINVGAFGMLSTEATRAANRDIQQFLNLGLAAGTLSYFLIILRYFERRAAGQAGSLEWTLVLIMIVIHVLVGALSAFKSQIVFPFVIAGFAYFLATRRMPLSLIGFAVVALVLAYVVIEPFRSYLGLRGQPPDSVAEAIDAIGTAFTMRDELASHKDITRAEKIMSRFDLSGMTALAMDYVDKGNLAPPLRREFQDSILLAPVLAYVPRAIWQNKPSYSPGVWFNQTVRGRWYDTSTSVAMGPVGYLYMAGGIVGVVLGFLGFGVLQALIFEGIGRVGAGGVIVYLGVAMTLVMIPTSFGPAVTGVLRMLPIVFVVQWMLLRPSHRRAG</sequence>
<name>A0A0B3RTR5_9RHOB</name>
<dbReference type="EMBL" id="JSUQ01000030">
    <property type="protein sequence ID" value="KHQ50168.1"/>
    <property type="molecule type" value="Genomic_DNA"/>
</dbReference>
<reference evidence="2 3" key="1">
    <citation type="submission" date="2014-10" db="EMBL/GenBank/DDBJ databases">
        <title>Genome sequence of Ponticoccus sp. strain UMTAT08 isolated from clonal culture of toxic dinoflagellate Alexandrium tamiyavanichii.</title>
        <authorList>
            <person name="Gan H.Y."/>
            <person name="Muhd D.-D."/>
            <person name="Mohd Noor M.E."/>
            <person name="Yeong Y.S."/>
            <person name="Usup G."/>
        </authorList>
    </citation>
    <scope>NUCLEOTIDE SEQUENCE [LARGE SCALE GENOMIC DNA]</scope>
    <source>
        <strain evidence="2 3">UMTAT08</strain>
    </source>
</reference>
<gene>
    <name evidence="2" type="ORF">OA50_05287</name>
</gene>
<feature type="transmembrane region" description="Helical" evidence="1">
    <location>
        <begin position="48"/>
        <end position="67"/>
    </location>
</feature>
<keyword evidence="1" id="KW-1133">Transmembrane helix</keyword>
<feature type="transmembrane region" description="Helical" evidence="1">
    <location>
        <begin position="288"/>
        <end position="305"/>
    </location>
</feature>
<evidence type="ECO:0000313" key="3">
    <source>
        <dbReference type="Proteomes" id="UP000030960"/>
    </source>
</evidence>